<dbReference type="Pfam" id="PF05380">
    <property type="entry name" value="Peptidase_A17"/>
    <property type="match status" value="1"/>
</dbReference>
<protein>
    <submittedName>
        <fullName evidence="3">Uncharacterized protein LOC128199954</fullName>
    </submittedName>
</protein>
<feature type="domain" description="Integrase catalytic" evidence="1">
    <location>
        <begin position="1430"/>
        <end position="1632"/>
    </location>
</feature>
<dbReference type="Gene3D" id="2.40.70.10">
    <property type="entry name" value="Acid Proteases"/>
    <property type="match status" value="1"/>
</dbReference>
<dbReference type="Pfam" id="PF18701">
    <property type="entry name" value="DUF5641"/>
    <property type="match status" value="1"/>
</dbReference>
<dbReference type="Proteomes" id="UP001652740">
    <property type="component" value="Unplaced"/>
</dbReference>
<dbReference type="Pfam" id="PF03564">
    <property type="entry name" value="DUF1759"/>
    <property type="match status" value="1"/>
</dbReference>
<dbReference type="CDD" id="cd00303">
    <property type="entry name" value="retropepsin_like"/>
    <property type="match status" value="1"/>
</dbReference>
<organism evidence="2 3">
    <name type="scientific">Galleria mellonella</name>
    <name type="common">Greater wax moth</name>
    <dbReference type="NCBI Taxonomy" id="7137"/>
    <lineage>
        <taxon>Eukaryota</taxon>
        <taxon>Metazoa</taxon>
        <taxon>Ecdysozoa</taxon>
        <taxon>Arthropoda</taxon>
        <taxon>Hexapoda</taxon>
        <taxon>Insecta</taxon>
        <taxon>Pterygota</taxon>
        <taxon>Neoptera</taxon>
        <taxon>Endopterygota</taxon>
        <taxon>Lepidoptera</taxon>
        <taxon>Glossata</taxon>
        <taxon>Ditrysia</taxon>
        <taxon>Pyraloidea</taxon>
        <taxon>Pyralidae</taxon>
        <taxon>Galleriinae</taxon>
        <taxon>Galleria</taxon>
    </lineage>
</organism>
<dbReference type="InterPro" id="IPR036397">
    <property type="entry name" value="RNaseH_sf"/>
</dbReference>
<dbReference type="InterPro" id="IPR040676">
    <property type="entry name" value="DUF5641"/>
</dbReference>
<dbReference type="InterPro" id="IPR008042">
    <property type="entry name" value="Retrotrans_Pao"/>
</dbReference>
<keyword evidence="2" id="KW-1185">Reference proteome</keyword>
<dbReference type="InterPro" id="IPR012337">
    <property type="entry name" value="RNaseH-like_sf"/>
</dbReference>
<proteinExistence type="predicted"/>
<dbReference type="Gene3D" id="3.10.10.10">
    <property type="entry name" value="HIV Type 1 Reverse Transcriptase, subunit A, domain 1"/>
    <property type="match status" value="1"/>
</dbReference>
<dbReference type="InterPro" id="IPR043128">
    <property type="entry name" value="Rev_trsase/Diguanyl_cyclase"/>
</dbReference>
<gene>
    <name evidence="3" type="primary">LOC128199954</name>
</gene>
<dbReference type="Gene3D" id="3.30.420.10">
    <property type="entry name" value="Ribonuclease H-like superfamily/Ribonuclease H"/>
    <property type="match status" value="1"/>
</dbReference>
<dbReference type="InterPro" id="IPR001584">
    <property type="entry name" value="Integrase_cat-core"/>
</dbReference>
<dbReference type="PANTHER" id="PTHR47331">
    <property type="entry name" value="PHD-TYPE DOMAIN-CONTAINING PROTEIN"/>
    <property type="match status" value="1"/>
</dbReference>
<dbReference type="Gene3D" id="3.30.70.270">
    <property type="match status" value="1"/>
</dbReference>
<dbReference type="RefSeq" id="XP_052750862.1">
    <property type="nucleotide sequence ID" value="XM_052894902.1"/>
</dbReference>
<evidence type="ECO:0000259" key="1">
    <source>
        <dbReference type="PROSITE" id="PS50994"/>
    </source>
</evidence>
<dbReference type="PROSITE" id="PS50994">
    <property type="entry name" value="INTEGRASE"/>
    <property type="match status" value="1"/>
</dbReference>
<evidence type="ECO:0000313" key="3">
    <source>
        <dbReference type="RefSeq" id="XP_052750862.1"/>
    </source>
</evidence>
<reference evidence="3" key="1">
    <citation type="submission" date="2025-08" db="UniProtKB">
        <authorList>
            <consortium name="RefSeq"/>
        </authorList>
    </citation>
    <scope>IDENTIFICATION</scope>
    <source>
        <tissue evidence="3">Whole larvae</tissue>
    </source>
</reference>
<dbReference type="SUPFAM" id="SSF53098">
    <property type="entry name" value="Ribonuclease H-like"/>
    <property type="match status" value="1"/>
</dbReference>
<accession>A0ABM3MHK1</accession>
<dbReference type="PANTHER" id="PTHR47331:SF4">
    <property type="entry name" value="PEPTIDASE S1 DOMAIN-CONTAINING PROTEIN"/>
    <property type="match status" value="1"/>
</dbReference>
<dbReference type="InterPro" id="IPR005312">
    <property type="entry name" value="DUF1759"/>
</dbReference>
<name>A0ABM3MHK1_GALME</name>
<sequence length="1744" mass="197046">MSRKDKDAPTFSPSRQLIMLEAKRNALFQRIQGIYDKSKLATESEEKRRMFLSSCITIDDVRNKFQDVLDEYNEKMLDENPSAVPNFHVYDSFEDMFCSIKQTFSDLSSAPTGGNSSGIDAPVSRPRLPPLELVGFSGNYQDWNLFYASYKSTVHDNSSLTNAEKLYYLLGKLSPKVQSVFAGITPCAENYEIIFKSLLDKYQDIHVLGSNYLDQILNLKLGNMPSAASFQLFIDNYVTAAMSLKGLGIENLSDFILLYIAKRKFDSETLRAFELHSSITKSRDFDGFINFIKTQCRIYENTQPAPATSTKLNKYRPPSNKYPNPQSYVSSVTPIKCSLCNSNMHDHFYKCSAFEKLSPLDRYKHIKVNNSCVNCLSTKHKSGVCTSKSSCRVCQKRHHTLLHFATERSSRPTHESSAPAPAPSSCIASPLSPSHSGAAVAAQSNLSLCTVSNETVLLATAQVIVYDALGKQHLVRCLLDSASQSNFITYECCDRLGLLNELKYSSTMVKGIGGSQKTVKGSVEFNIFSRFNLNVNFNISALVVDRITDSLPSVTVNTAAFSHIKNLPLADGEFAIPSNIDVLIGSSIFPHLLLPGIVHSKHRNIPPAIQTVLGFVVMGSVPTFNSESPNSALLNTAYTTSCCSVIHDRMDTLFQRFWELEEITAPPAQSADDLECEHYFRATTTRDDSGRYIVSLPFREDMFSLGDSFAAAHRRYLCLERKLEASPHFRFTYNEVIRTYIDKGYLSPVKSHQDDSLLPSYYIPHHGVLREDKVTTKLRVVLDASCKTTSGRSLNDILHSGANLQGDLFCILINFRLFKICISADCCQMFHQIVVREPDRRFQRILYRFSTDDPVTEYEFNRVCFGLRSSPFHALRVVHQLVEDEGDKFPAAAAVASSALYMDDIVSSVMTDEQAITISNELIALFKIAQFDLVKWTSNSSDVLAHIPDTHKTLSDKSFDNSTSHKILGLFWDKSNDSFRFEVITPDAICTKRAILSAVARLWDILGFVAPTILYAKLLIKELWLLKCDWDAQPPHHIIAAWRQFCLELPSLNRLRIPRHLGVVEDCQLNILGFADASERAYGGVVYLHIRVDNKYFVQLLCAKSKVSPVKIVSIARLELCAAVLLAKLLRKVADTIAPRYPVNKIYAFSDSKVALCWIHSSPHRWQTFVANRVVQIIDNVPADCFYHVAGSDNPADCLSRGLTPDKLVNHPLWYTGPSWVLSNPAEWPLVVNHDLSNEDIPEQRTVIHTFISNTSESLLYALSQRLSGYSKFLRTIVYIYKFIKRLPRNIVITSEDLDFAEIKLIRAVQEVYFAHEFNNLKNNKYCSSALNKLRPFIDKDDVIRVGGRLSSSAEDYCTKYPLLLPRRDHVIDILIDFYHKKHLHAGPELLMSLLRQKYWIQSARRLIRYRIHKCNACFKIKPRPTFPLMADLPSHRVTQVDKAFTHVGCDYAGPLQYTPIRGRGVKSRKAWLCIFTCLTTRATHIEVATDLSTVSFLSALKRFLSRRGPINCLYTDNGTCFVGARKYLRDLYKFLDEYRPHLELELSENRINMKFIPPAAPHFGGSWESIVKIVKNNLFKVIGSQILSYEELITVLSQVEALINSRPLTARSSDPAEPSALTPAHFLNTVPLSSIPAPEASTHDLNQRHSLLDSIVQSFWRRWRMEYLHQLQTRAKWNLPSVPIKEGTVVIIVIDNAPPFSWPLAVVEKVHPSKDGTTRVVTVRTSKGSYLRPVVRLCPLPHQ</sequence>
<dbReference type="SUPFAM" id="SSF56672">
    <property type="entry name" value="DNA/RNA polymerases"/>
    <property type="match status" value="1"/>
</dbReference>
<dbReference type="InterPro" id="IPR021109">
    <property type="entry name" value="Peptidase_aspartic_dom_sf"/>
</dbReference>
<evidence type="ECO:0000313" key="2">
    <source>
        <dbReference type="Proteomes" id="UP001652740"/>
    </source>
</evidence>
<dbReference type="GeneID" id="128199954"/>
<dbReference type="InterPro" id="IPR043502">
    <property type="entry name" value="DNA/RNA_pol_sf"/>
</dbReference>